<dbReference type="Proteomes" id="UP000184287">
    <property type="component" value="Unassembled WGS sequence"/>
</dbReference>
<dbReference type="RefSeq" id="WP_073235358.1">
    <property type="nucleotide sequence ID" value="NZ_FQUQ01000005.1"/>
</dbReference>
<sequence length="102" mass="10804">MKKLLVLLAVGFTFASCGTMKSPGGDKNTIELSGTIQKQGMTTYQYGSHTIQSGDKTYALKSTAVNLDTYAGKNVSLKGTKVAGYPVENGPELIEVTAVKIK</sequence>
<keyword evidence="3" id="KW-1185">Reference proteome</keyword>
<evidence type="ECO:0008006" key="4">
    <source>
        <dbReference type="Google" id="ProtNLM"/>
    </source>
</evidence>
<evidence type="ECO:0000313" key="2">
    <source>
        <dbReference type="EMBL" id="SHG44147.1"/>
    </source>
</evidence>
<name>A0A1M5JUA2_9SPHI</name>
<evidence type="ECO:0000256" key="1">
    <source>
        <dbReference type="SAM" id="SignalP"/>
    </source>
</evidence>
<organism evidence="2 3">
    <name type="scientific">Pedobacter caeni</name>
    <dbReference type="NCBI Taxonomy" id="288992"/>
    <lineage>
        <taxon>Bacteria</taxon>
        <taxon>Pseudomonadati</taxon>
        <taxon>Bacteroidota</taxon>
        <taxon>Sphingobacteriia</taxon>
        <taxon>Sphingobacteriales</taxon>
        <taxon>Sphingobacteriaceae</taxon>
        <taxon>Pedobacter</taxon>
    </lineage>
</organism>
<feature type="chain" id="PRO_5012160617" description="Lipoprotein" evidence="1">
    <location>
        <begin position="16"/>
        <end position="102"/>
    </location>
</feature>
<dbReference type="PROSITE" id="PS51257">
    <property type="entry name" value="PROKAR_LIPOPROTEIN"/>
    <property type="match status" value="1"/>
</dbReference>
<protein>
    <recommendedName>
        <fullName evidence="4">Lipoprotein</fullName>
    </recommendedName>
</protein>
<reference evidence="3" key="1">
    <citation type="submission" date="2016-11" db="EMBL/GenBank/DDBJ databases">
        <authorList>
            <person name="Varghese N."/>
            <person name="Submissions S."/>
        </authorList>
    </citation>
    <scope>NUCLEOTIDE SEQUENCE [LARGE SCALE GENOMIC DNA]</scope>
    <source>
        <strain evidence="3">DSM 16990</strain>
    </source>
</reference>
<proteinExistence type="predicted"/>
<dbReference type="EMBL" id="FQUQ01000005">
    <property type="protein sequence ID" value="SHG44147.1"/>
    <property type="molecule type" value="Genomic_DNA"/>
</dbReference>
<keyword evidence="1" id="KW-0732">Signal</keyword>
<evidence type="ECO:0000313" key="3">
    <source>
        <dbReference type="Proteomes" id="UP000184287"/>
    </source>
</evidence>
<gene>
    <name evidence="2" type="ORF">SAMN04488522_105514</name>
</gene>
<feature type="signal peptide" evidence="1">
    <location>
        <begin position="1"/>
        <end position="15"/>
    </location>
</feature>
<accession>A0A1M5JUA2</accession>
<dbReference type="AlphaFoldDB" id="A0A1M5JUA2"/>
<dbReference type="OrthoDB" id="1447689at2"/>